<evidence type="ECO:0000313" key="3">
    <source>
        <dbReference type="Proteomes" id="UP001139534"/>
    </source>
</evidence>
<evidence type="ECO:0000313" key="2">
    <source>
        <dbReference type="EMBL" id="MCK8488167.1"/>
    </source>
</evidence>
<keyword evidence="3" id="KW-1185">Reference proteome</keyword>
<proteinExistence type="predicted"/>
<dbReference type="RefSeq" id="WP_248552247.1">
    <property type="nucleotide sequence ID" value="NZ_JALPRK010000011.1"/>
</dbReference>
<name>A0A9X1Y6N5_9BACL</name>
<gene>
    <name evidence="2" type="ORF">M0651_13380</name>
</gene>
<sequence>MNTKRWSFIGILLILAGFAGMAYQHFDFGDQLPAHQQKWTFEQGALKKLLIDSDYDVELELIDSPDGTNYVEINGNMEQRTIDTLKVTQISGDTLKLDLQDDFDWTFFSVNFQSTKQRITVALSDKSKLDRIDYKSNSSNGTFRGLRAGDIDMSIGSGNLRAENVTAGQLKLASTSGNITAENIQGNTEIKLTSGSIRIDSLQGDLMAKSTSGNITANQVQGTSQATVSSGNIRFERFTGDGSFKSTSGNITLSEQRSDNLDITVGSGNATLSTDAQFKGFYDLHTGSGNISAPDSLRQTQDLIKVRTTSGNIRIH</sequence>
<reference evidence="2" key="1">
    <citation type="submission" date="2022-04" db="EMBL/GenBank/DDBJ databases">
        <authorList>
            <person name="Seo M.-J."/>
        </authorList>
    </citation>
    <scope>NUCLEOTIDE SEQUENCE</scope>
    <source>
        <strain evidence="2">MBLB2552</strain>
    </source>
</reference>
<evidence type="ECO:0000259" key="1">
    <source>
        <dbReference type="Pfam" id="PF13349"/>
    </source>
</evidence>
<feature type="domain" description="DUF4097" evidence="1">
    <location>
        <begin position="47"/>
        <end position="235"/>
    </location>
</feature>
<accession>A0A9X1Y6N5</accession>
<dbReference type="InterPro" id="IPR025164">
    <property type="entry name" value="Toastrack_DUF4097"/>
</dbReference>
<protein>
    <submittedName>
        <fullName evidence="2">DUF4097 domain-containing protein</fullName>
    </submittedName>
</protein>
<dbReference type="AlphaFoldDB" id="A0A9X1Y6N5"/>
<dbReference type="Proteomes" id="UP001139534">
    <property type="component" value="Unassembled WGS sequence"/>
</dbReference>
<dbReference type="Pfam" id="PF13349">
    <property type="entry name" value="DUF4097"/>
    <property type="match status" value="2"/>
</dbReference>
<feature type="domain" description="DUF4097" evidence="1">
    <location>
        <begin position="241"/>
        <end position="315"/>
    </location>
</feature>
<dbReference type="PANTHER" id="PTHR34094:SF1">
    <property type="entry name" value="PROTEIN FAM185A"/>
    <property type="match status" value="1"/>
</dbReference>
<dbReference type="EMBL" id="JALPRK010000011">
    <property type="protein sequence ID" value="MCK8488167.1"/>
    <property type="molecule type" value="Genomic_DNA"/>
</dbReference>
<comment type="caution">
    <text evidence="2">The sequence shown here is derived from an EMBL/GenBank/DDBJ whole genome shotgun (WGS) entry which is preliminary data.</text>
</comment>
<organism evidence="2 3">
    <name type="scientific">Paenibacillus mellifer</name>
    <dbReference type="NCBI Taxonomy" id="2937794"/>
    <lineage>
        <taxon>Bacteria</taxon>
        <taxon>Bacillati</taxon>
        <taxon>Bacillota</taxon>
        <taxon>Bacilli</taxon>
        <taxon>Bacillales</taxon>
        <taxon>Paenibacillaceae</taxon>
        <taxon>Paenibacillus</taxon>
    </lineage>
</organism>
<dbReference type="PANTHER" id="PTHR34094">
    <property type="match status" value="1"/>
</dbReference>